<feature type="region of interest" description="Disordered" evidence="1">
    <location>
        <begin position="32"/>
        <end position="74"/>
    </location>
</feature>
<comment type="caution">
    <text evidence="2">The sequence shown here is derived from an EMBL/GenBank/DDBJ whole genome shotgun (WGS) entry which is preliminary data.</text>
</comment>
<proteinExistence type="predicted"/>
<accession>A0AA38YDB5</accession>
<organism evidence="2 3">
    <name type="scientific">Knufia peltigerae</name>
    <dbReference type="NCBI Taxonomy" id="1002370"/>
    <lineage>
        <taxon>Eukaryota</taxon>
        <taxon>Fungi</taxon>
        <taxon>Dikarya</taxon>
        <taxon>Ascomycota</taxon>
        <taxon>Pezizomycotina</taxon>
        <taxon>Eurotiomycetes</taxon>
        <taxon>Chaetothyriomycetidae</taxon>
        <taxon>Chaetothyriales</taxon>
        <taxon>Trichomeriaceae</taxon>
        <taxon>Knufia</taxon>
    </lineage>
</organism>
<feature type="region of interest" description="Disordered" evidence="1">
    <location>
        <begin position="1"/>
        <end position="20"/>
    </location>
</feature>
<evidence type="ECO:0000256" key="1">
    <source>
        <dbReference type="SAM" id="MobiDB-lite"/>
    </source>
</evidence>
<protein>
    <submittedName>
        <fullName evidence="2">Uncharacterized protein</fullName>
    </submittedName>
</protein>
<dbReference type="Proteomes" id="UP001172681">
    <property type="component" value="Unassembled WGS sequence"/>
</dbReference>
<gene>
    <name evidence="2" type="ORF">H2204_001743</name>
</gene>
<reference evidence="2" key="1">
    <citation type="submission" date="2022-10" db="EMBL/GenBank/DDBJ databases">
        <title>Culturing micro-colonial fungi from biological soil crusts in the Mojave desert and describing Neophaeococcomyces mojavensis, and introducing the new genera and species Taxawa tesnikishii.</title>
        <authorList>
            <person name="Kurbessoian T."/>
            <person name="Stajich J.E."/>
        </authorList>
    </citation>
    <scope>NUCLEOTIDE SEQUENCE</scope>
    <source>
        <strain evidence="2">TK_35</strain>
    </source>
</reference>
<evidence type="ECO:0000313" key="3">
    <source>
        <dbReference type="Proteomes" id="UP001172681"/>
    </source>
</evidence>
<name>A0AA38YDB5_9EURO</name>
<evidence type="ECO:0000313" key="2">
    <source>
        <dbReference type="EMBL" id="KAJ9644391.1"/>
    </source>
</evidence>
<dbReference type="EMBL" id="JAPDRN010000006">
    <property type="protein sequence ID" value="KAJ9644391.1"/>
    <property type="molecule type" value="Genomic_DNA"/>
</dbReference>
<keyword evidence="3" id="KW-1185">Reference proteome</keyword>
<sequence>MSTSAGESVTWPPPPLDPEDIIASATFSKAKLVQLRPRPRRATPNTPRASSEGFLPKLKLSDSPLAESSNRKDA</sequence>
<dbReference type="AlphaFoldDB" id="A0AA38YDB5"/>